<sequence length="136" mass="15224">MLTQPYRPVAYRTEHGYAGMEHIPTQINNYISSTIRPANLSNTSTTDLSLHQKLQNNLGKNGMFYMIPGREVMHSDYRGLLEATGEDHIVIRDLNTGLRHVLPLTSLDYAVFIEPTGAYTHISGQTPSIHAPSSRM</sequence>
<reference evidence="1 2" key="1">
    <citation type="submission" date="2016-08" db="EMBL/GenBank/DDBJ databases">
        <title>Genome sequencing of Paenibacillus sp. TI45-13ar, isolated from Korean traditional nuruk.</title>
        <authorList>
            <person name="Kim S.-J."/>
        </authorList>
    </citation>
    <scope>NUCLEOTIDE SEQUENCE [LARGE SCALE GENOMIC DNA]</scope>
    <source>
        <strain evidence="1 2">TI45-13ar</strain>
    </source>
</reference>
<dbReference type="STRING" id="1886670.PTI45_03425"/>
<evidence type="ECO:0000313" key="1">
    <source>
        <dbReference type="EMBL" id="ODP27188.1"/>
    </source>
</evidence>
<dbReference type="Proteomes" id="UP000094578">
    <property type="component" value="Unassembled WGS sequence"/>
</dbReference>
<accession>A0A1E3L070</accession>
<organism evidence="1 2">
    <name type="scientific">Paenibacillus nuruki</name>
    <dbReference type="NCBI Taxonomy" id="1886670"/>
    <lineage>
        <taxon>Bacteria</taxon>
        <taxon>Bacillati</taxon>
        <taxon>Bacillota</taxon>
        <taxon>Bacilli</taxon>
        <taxon>Bacillales</taxon>
        <taxon>Paenibacillaceae</taxon>
        <taxon>Paenibacillus</taxon>
    </lineage>
</organism>
<dbReference type="EMBL" id="MDER01000065">
    <property type="protein sequence ID" value="ODP27188.1"/>
    <property type="molecule type" value="Genomic_DNA"/>
</dbReference>
<protein>
    <submittedName>
        <fullName evidence="1">Uncharacterized protein</fullName>
    </submittedName>
</protein>
<dbReference type="Pfam" id="PF09671">
    <property type="entry name" value="Spore_GerQ"/>
    <property type="match status" value="1"/>
</dbReference>
<proteinExistence type="predicted"/>
<dbReference type="InterPro" id="IPR014099">
    <property type="entry name" value="Spore_coat_GerQ"/>
</dbReference>
<name>A0A1E3L070_9BACL</name>
<comment type="caution">
    <text evidence="1">The sequence shown here is derived from an EMBL/GenBank/DDBJ whole genome shotgun (WGS) entry which is preliminary data.</text>
</comment>
<dbReference type="RefSeq" id="WP_069328811.1">
    <property type="nucleotide sequence ID" value="NZ_MDER01000065.1"/>
</dbReference>
<evidence type="ECO:0000313" key="2">
    <source>
        <dbReference type="Proteomes" id="UP000094578"/>
    </source>
</evidence>
<keyword evidence="2" id="KW-1185">Reference proteome</keyword>
<gene>
    <name evidence="1" type="ORF">PTI45_03425</name>
</gene>
<dbReference type="AlphaFoldDB" id="A0A1E3L070"/>